<protein>
    <recommendedName>
        <fullName evidence="4">IFT88</fullName>
    </recommendedName>
</protein>
<dbReference type="GO" id="GO:0005814">
    <property type="term" value="C:centriole"/>
    <property type="evidence" value="ECO:0007669"/>
    <property type="project" value="TreeGrafter"/>
</dbReference>
<keyword evidence="3" id="KW-1185">Reference proteome</keyword>
<proteinExistence type="predicted"/>
<dbReference type="PANTHER" id="PTHR44117">
    <property type="entry name" value="INTRAFLAGELLAR TRANSPORT PROTEIN 88 HOMOLOG"/>
    <property type="match status" value="1"/>
</dbReference>
<dbReference type="GO" id="GO:0019894">
    <property type="term" value="F:kinesin binding"/>
    <property type="evidence" value="ECO:0007669"/>
    <property type="project" value="TreeGrafter"/>
</dbReference>
<dbReference type="GO" id="GO:0060122">
    <property type="term" value="P:inner ear receptor cell stereocilium organization"/>
    <property type="evidence" value="ECO:0007669"/>
    <property type="project" value="TreeGrafter"/>
</dbReference>
<dbReference type="PANTHER" id="PTHR44117:SF1">
    <property type="entry name" value="INTRAFLAGELLAR TRANSPORT PROTEIN 88 HOMOLOG"/>
    <property type="match status" value="1"/>
</dbReference>
<name>A0A8C3RQK3_CHESE</name>
<dbReference type="GO" id="GO:0097730">
    <property type="term" value="C:non-motile cilium"/>
    <property type="evidence" value="ECO:0007669"/>
    <property type="project" value="TreeGrafter"/>
</dbReference>
<organism evidence="2 3">
    <name type="scientific">Chelydra serpentina</name>
    <name type="common">Snapping turtle</name>
    <name type="synonym">Testudo serpentina</name>
    <dbReference type="NCBI Taxonomy" id="8475"/>
    <lineage>
        <taxon>Eukaryota</taxon>
        <taxon>Metazoa</taxon>
        <taxon>Chordata</taxon>
        <taxon>Craniata</taxon>
        <taxon>Vertebrata</taxon>
        <taxon>Euteleostomi</taxon>
        <taxon>Archelosauria</taxon>
        <taxon>Testudinata</taxon>
        <taxon>Testudines</taxon>
        <taxon>Cryptodira</taxon>
        <taxon>Durocryptodira</taxon>
        <taxon>Americhelydia</taxon>
        <taxon>Chelydroidea</taxon>
        <taxon>Chelydridae</taxon>
        <taxon>Chelydra</taxon>
    </lineage>
</organism>
<feature type="region of interest" description="Disordered" evidence="1">
    <location>
        <begin position="42"/>
        <end position="66"/>
    </location>
</feature>
<dbReference type="GO" id="GO:0001822">
    <property type="term" value="P:kidney development"/>
    <property type="evidence" value="ECO:0007669"/>
    <property type="project" value="TreeGrafter"/>
</dbReference>
<dbReference type="Proteomes" id="UP000694403">
    <property type="component" value="Unplaced"/>
</dbReference>
<evidence type="ECO:0000313" key="2">
    <source>
        <dbReference type="Ensembl" id="ENSCSRP00000003321.1"/>
    </source>
</evidence>
<dbReference type="AlphaFoldDB" id="A0A8C3RQK3"/>
<dbReference type="GO" id="GO:1905515">
    <property type="term" value="P:non-motile cilium assembly"/>
    <property type="evidence" value="ECO:0007669"/>
    <property type="project" value="TreeGrafter"/>
</dbReference>
<sequence length="130" mass="14097">MMQNVHLAPKADEDDLYSGYNDYNPTFDTEDLENDTAFQQAVRTSHGRRPPITAKIPGTSASRPLATGFGSKTALASSMGRPMTGAIQDGVARPLTAVHAAGYTKAALRGRMDRIHCLSWNSQSVIEFNI</sequence>
<accession>A0A8C3RQK3</accession>
<dbReference type="Ensembl" id="ENSCSRT00000003444.1">
    <property type="protein sequence ID" value="ENSCSRP00000003321.1"/>
    <property type="gene ID" value="ENSCSRG00000002535.1"/>
</dbReference>
<evidence type="ECO:0000256" key="1">
    <source>
        <dbReference type="SAM" id="MobiDB-lite"/>
    </source>
</evidence>
<evidence type="ECO:0008006" key="4">
    <source>
        <dbReference type="Google" id="ProtNLM"/>
    </source>
</evidence>
<dbReference type="GO" id="GO:0097546">
    <property type="term" value="C:ciliary base"/>
    <property type="evidence" value="ECO:0007669"/>
    <property type="project" value="TreeGrafter"/>
</dbReference>
<reference evidence="2" key="1">
    <citation type="submission" date="2025-08" db="UniProtKB">
        <authorList>
            <consortium name="Ensembl"/>
        </authorList>
    </citation>
    <scope>IDENTIFICATION</scope>
</reference>
<evidence type="ECO:0000313" key="3">
    <source>
        <dbReference type="Proteomes" id="UP000694403"/>
    </source>
</evidence>
<dbReference type="GO" id="GO:0042073">
    <property type="term" value="P:intraciliary transport"/>
    <property type="evidence" value="ECO:0007669"/>
    <property type="project" value="TreeGrafter"/>
</dbReference>
<dbReference type="GO" id="GO:0036064">
    <property type="term" value="C:ciliary basal body"/>
    <property type="evidence" value="ECO:0007669"/>
    <property type="project" value="TreeGrafter"/>
</dbReference>
<reference evidence="2" key="2">
    <citation type="submission" date="2025-09" db="UniProtKB">
        <authorList>
            <consortium name="Ensembl"/>
        </authorList>
    </citation>
    <scope>IDENTIFICATION</scope>
</reference>